<dbReference type="AlphaFoldDB" id="A0A9W4T6D2"/>
<evidence type="ECO:0000313" key="2">
    <source>
        <dbReference type="EMBL" id="CAI2194720.1"/>
    </source>
</evidence>
<dbReference type="Proteomes" id="UP001153678">
    <property type="component" value="Unassembled WGS sequence"/>
</dbReference>
<reference evidence="2" key="1">
    <citation type="submission" date="2022-08" db="EMBL/GenBank/DDBJ databases">
        <authorList>
            <person name="Kallberg Y."/>
            <person name="Tangrot J."/>
            <person name="Rosling A."/>
        </authorList>
    </citation>
    <scope>NUCLEOTIDE SEQUENCE</scope>
    <source>
        <strain evidence="2">Wild A</strain>
    </source>
</reference>
<proteinExistence type="predicted"/>
<feature type="non-terminal residue" evidence="2">
    <location>
        <position position="261"/>
    </location>
</feature>
<name>A0A9W4T6D2_9GLOM</name>
<organism evidence="2 3">
    <name type="scientific">Funneliformis geosporum</name>
    <dbReference type="NCBI Taxonomy" id="1117311"/>
    <lineage>
        <taxon>Eukaryota</taxon>
        <taxon>Fungi</taxon>
        <taxon>Fungi incertae sedis</taxon>
        <taxon>Mucoromycota</taxon>
        <taxon>Glomeromycotina</taxon>
        <taxon>Glomeromycetes</taxon>
        <taxon>Glomerales</taxon>
        <taxon>Glomeraceae</taxon>
        <taxon>Funneliformis</taxon>
    </lineage>
</organism>
<protein>
    <submittedName>
        <fullName evidence="2">8907_t:CDS:1</fullName>
    </submittedName>
</protein>
<comment type="caution">
    <text evidence="2">The sequence shown here is derived from an EMBL/GenBank/DDBJ whole genome shotgun (WGS) entry which is preliminary data.</text>
</comment>
<evidence type="ECO:0000256" key="1">
    <source>
        <dbReference type="SAM" id="MobiDB-lite"/>
    </source>
</evidence>
<feature type="region of interest" description="Disordered" evidence="1">
    <location>
        <begin position="114"/>
        <end position="151"/>
    </location>
</feature>
<accession>A0A9W4T6D2</accession>
<evidence type="ECO:0000313" key="3">
    <source>
        <dbReference type="Proteomes" id="UP001153678"/>
    </source>
</evidence>
<keyword evidence="3" id="KW-1185">Reference proteome</keyword>
<gene>
    <name evidence="2" type="ORF">FWILDA_LOCUS16718</name>
</gene>
<feature type="compositionally biased region" description="Basic and acidic residues" evidence="1">
    <location>
        <begin position="114"/>
        <end position="129"/>
    </location>
</feature>
<dbReference type="OrthoDB" id="2419975at2759"/>
<sequence length="261" mass="29742">ATSQIRGIDGLKNFIVGEIGTARFDLYKNSVHPKNLMDTKKAILNYFDPEKDNNLTVIPDVCLFPDCGIKVDIIYPVFTSARRGSQSSQSSGTSALSNLMGEKFNLFSSIPEDPMKEVEDTCPAKDSSKKRTNTFTEELTSKKKKTSDKEGDSAMLKKLVKELKDDSSNQELSFPTQSPKDSYTHLYKEIVKAELQNDSASQRVLLYYFQFGKKIYGRLDYYKNEKKYCDRMAQSKLDKEIKEQLPEGVTDTTRWKQTERA</sequence>
<dbReference type="EMBL" id="CAMKVN010011323">
    <property type="protein sequence ID" value="CAI2194720.1"/>
    <property type="molecule type" value="Genomic_DNA"/>
</dbReference>